<keyword evidence="1 7" id="KW-0723">Serine/threonine-protein kinase</keyword>
<gene>
    <name evidence="9" type="ORF">B0F90DRAFT_1619206</name>
</gene>
<dbReference type="PROSITE" id="PS50011">
    <property type="entry name" value="PROTEIN_KINASE_DOM"/>
    <property type="match status" value="1"/>
</dbReference>
<feature type="binding site" evidence="6">
    <location>
        <position position="42"/>
    </location>
    <ligand>
        <name>ATP</name>
        <dbReference type="ChEBI" id="CHEBI:30616"/>
    </ligand>
</feature>
<dbReference type="Gene3D" id="1.10.510.10">
    <property type="entry name" value="Transferase(Phosphotransferase) domain 1"/>
    <property type="match status" value="1"/>
</dbReference>
<keyword evidence="2" id="KW-0808">Transferase</keyword>
<dbReference type="SUPFAM" id="SSF56112">
    <property type="entry name" value="Protein kinase-like (PK-like)"/>
    <property type="match status" value="1"/>
</dbReference>
<dbReference type="SMART" id="SM00220">
    <property type="entry name" value="S_TKc"/>
    <property type="match status" value="1"/>
</dbReference>
<comment type="similarity">
    <text evidence="7">Belongs to the protein kinase superfamily.</text>
</comment>
<dbReference type="AlphaFoldDB" id="A0AAD4M4Q5"/>
<dbReference type="InterPro" id="IPR008271">
    <property type="entry name" value="Ser/Thr_kinase_AS"/>
</dbReference>
<accession>A0AAD4M4Q5</accession>
<keyword evidence="10" id="KW-1185">Reference proteome</keyword>
<evidence type="ECO:0000256" key="6">
    <source>
        <dbReference type="PROSITE-ProRule" id="PRU10141"/>
    </source>
</evidence>
<dbReference type="InterPro" id="IPR011009">
    <property type="entry name" value="Kinase-like_dom_sf"/>
</dbReference>
<evidence type="ECO:0000256" key="7">
    <source>
        <dbReference type="RuleBase" id="RU000304"/>
    </source>
</evidence>
<dbReference type="PROSITE" id="PS00107">
    <property type="entry name" value="PROTEIN_KINASE_ATP"/>
    <property type="match status" value="1"/>
</dbReference>
<dbReference type="InterPro" id="IPR017441">
    <property type="entry name" value="Protein_kinase_ATP_BS"/>
</dbReference>
<evidence type="ECO:0000256" key="4">
    <source>
        <dbReference type="ARBA" id="ARBA00022777"/>
    </source>
</evidence>
<evidence type="ECO:0000313" key="9">
    <source>
        <dbReference type="EMBL" id="KAI0301725.1"/>
    </source>
</evidence>
<dbReference type="Pfam" id="PF00069">
    <property type="entry name" value="Pkinase"/>
    <property type="match status" value="1"/>
</dbReference>
<dbReference type="Proteomes" id="UP001203297">
    <property type="component" value="Unassembled WGS sequence"/>
</dbReference>
<dbReference type="PROSITE" id="PS00108">
    <property type="entry name" value="PROTEIN_KINASE_ST"/>
    <property type="match status" value="1"/>
</dbReference>
<keyword evidence="3 6" id="KW-0547">Nucleotide-binding</keyword>
<sequence length="276" mass="31058">SQLLGQTIDNGALRIEAILGAGSFGVVYRAVDTQTGVYYAVKRVEKSGSDYFQTRERELHARVSSHPHVLTFHREINEDRYAFYVYDLCAGDLHSVIRKAAFFRDDELIKRAFIQIIDALEYCHSRGVFHRDLKPENILVSARSGDIDVLLADFGLATTNKMTASSCGTPCFMSPESLVPHHKPYSTSQGDVWALGCILAEMIANVRPWKTASPEARDFNDYITNRAILLEILPISHAAYLLLRKLFSTKPEQRPSLSAIRVEVLSIDTFFLSNEE</sequence>
<evidence type="ECO:0000256" key="3">
    <source>
        <dbReference type="ARBA" id="ARBA00022741"/>
    </source>
</evidence>
<dbReference type="PANTHER" id="PTHR24345:SF91">
    <property type="entry name" value="SERINE_THREONINE-PROTEIN KINASE PLK4"/>
    <property type="match status" value="1"/>
</dbReference>
<evidence type="ECO:0000256" key="1">
    <source>
        <dbReference type="ARBA" id="ARBA00022527"/>
    </source>
</evidence>
<proteinExistence type="inferred from homology"/>
<feature type="non-terminal residue" evidence="9">
    <location>
        <position position="276"/>
    </location>
</feature>
<dbReference type="GO" id="GO:0004674">
    <property type="term" value="F:protein serine/threonine kinase activity"/>
    <property type="evidence" value="ECO:0007669"/>
    <property type="project" value="UniProtKB-KW"/>
</dbReference>
<evidence type="ECO:0000256" key="5">
    <source>
        <dbReference type="ARBA" id="ARBA00022840"/>
    </source>
</evidence>
<keyword evidence="5 6" id="KW-0067">ATP-binding</keyword>
<evidence type="ECO:0000313" key="10">
    <source>
        <dbReference type="Proteomes" id="UP001203297"/>
    </source>
</evidence>
<evidence type="ECO:0000259" key="8">
    <source>
        <dbReference type="PROSITE" id="PS50011"/>
    </source>
</evidence>
<dbReference type="GO" id="GO:0005634">
    <property type="term" value="C:nucleus"/>
    <property type="evidence" value="ECO:0007669"/>
    <property type="project" value="TreeGrafter"/>
</dbReference>
<name>A0AAD4M4Q5_9AGAM</name>
<feature type="domain" description="Protein kinase" evidence="8">
    <location>
        <begin position="13"/>
        <end position="271"/>
    </location>
</feature>
<evidence type="ECO:0000256" key="2">
    <source>
        <dbReference type="ARBA" id="ARBA00022679"/>
    </source>
</evidence>
<dbReference type="EMBL" id="WTXG01000013">
    <property type="protein sequence ID" value="KAI0301725.1"/>
    <property type="molecule type" value="Genomic_DNA"/>
</dbReference>
<dbReference type="GO" id="GO:0005524">
    <property type="term" value="F:ATP binding"/>
    <property type="evidence" value="ECO:0007669"/>
    <property type="project" value="UniProtKB-UniRule"/>
</dbReference>
<keyword evidence="4 9" id="KW-0418">Kinase</keyword>
<dbReference type="InterPro" id="IPR000719">
    <property type="entry name" value="Prot_kinase_dom"/>
</dbReference>
<feature type="non-terminal residue" evidence="9">
    <location>
        <position position="1"/>
    </location>
</feature>
<reference evidence="9" key="1">
    <citation type="journal article" date="2022" name="New Phytol.">
        <title>Evolutionary transition to the ectomycorrhizal habit in the genomes of a hyperdiverse lineage of mushroom-forming fungi.</title>
        <authorList>
            <person name="Looney B."/>
            <person name="Miyauchi S."/>
            <person name="Morin E."/>
            <person name="Drula E."/>
            <person name="Courty P.E."/>
            <person name="Kohler A."/>
            <person name="Kuo A."/>
            <person name="LaButti K."/>
            <person name="Pangilinan J."/>
            <person name="Lipzen A."/>
            <person name="Riley R."/>
            <person name="Andreopoulos W."/>
            <person name="He G."/>
            <person name="Johnson J."/>
            <person name="Nolan M."/>
            <person name="Tritt A."/>
            <person name="Barry K.W."/>
            <person name="Grigoriev I.V."/>
            <person name="Nagy L.G."/>
            <person name="Hibbett D."/>
            <person name="Henrissat B."/>
            <person name="Matheny P.B."/>
            <person name="Labbe J."/>
            <person name="Martin F.M."/>
        </authorList>
    </citation>
    <scope>NUCLEOTIDE SEQUENCE</scope>
    <source>
        <strain evidence="9">BPL690</strain>
    </source>
</reference>
<dbReference type="PANTHER" id="PTHR24345">
    <property type="entry name" value="SERINE/THREONINE-PROTEIN KINASE PLK"/>
    <property type="match status" value="1"/>
</dbReference>
<organism evidence="9 10">
    <name type="scientific">Multifurca ochricompacta</name>
    <dbReference type="NCBI Taxonomy" id="376703"/>
    <lineage>
        <taxon>Eukaryota</taxon>
        <taxon>Fungi</taxon>
        <taxon>Dikarya</taxon>
        <taxon>Basidiomycota</taxon>
        <taxon>Agaricomycotina</taxon>
        <taxon>Agaricomycetes</taxon>
        <taxon>Russulales</taxon>
        <taxon>Russulaceae</taxon>
        <taxon>Multifurca</taxon>
    </lineage>
</organism>
<comment type="caution">
    <text evidence="9">The sequence shown here is derived from an EMBL/GenBank/DDBJ whole genome shotgun (WGS) entry which is preliminary data.</text>
</comment>
<protein>
    <submittedName>
        <fullName evidence="9">Kinase-like domain-containing protein</fullName>
    </submittedName>
</protein>